<feature type="region of interest" description="Disordered" evidence="1">
    <location>
        <begin position="67"/>
        <end position="88"/>
    </location>
</feature>
<evidence type="ECO:0000259" key="2">
    <source>
        <dbReference type="Pfam" id="PF03241"/>
    </source>
</evidence>
<accession>X0U500</accession>
<evidence type="ECO:0000313" key="3">
    <source>
        <dbReference type="EMBL" id="GAG00844.1"/>
    </source>
</evidence>
<reference evidence="3" key="1">
    <citation type="journal article" date="2014" name="Front. Microbiol.">
        <title>High frequency of phylogenetically diverse reductive dehalogenase-homologous genes in deep subseafloor sedimentary metagenomes.</title>
        <authorList>
            <person name="Kawai M."/>
            <person name="Futagami T."/>
            <person name="Toyoda A."/>
            <person name="Takaki Y."/>
            <person name="Nishi S."/>
            <person name="Hori S."/>
            <person name="Arai W."/>
            <person name="Tsubouchi T."/>
            <person name="Morono Y."/>
            <person name="Uchiyama I."/>
            <person name="Ito T."/>
            <person name="Fujiyama A."/>
            <person name="Inagaki F."/>
            <person name="Takami H."/>
        </authorList>
    </citation>
    <scope>NUCLEOTIDE SEQUENCE</scope>
    <source>
        <strain evidence="3">Expedition CK06-06</strain>
    </source>
</reference>
<gene>
    <name evidence="3" type="ORF">S01H1_43560</name>
</gene>
<dbReference type="InterPro" id="IPR036250">
    <property type="entry name" value="AcylCo_DH-like_C"/>
</dbReference>
<dbReference type="AlphaFoldDB" id="X0U500"/>
<evidence type="ECO:0000256" key="1">
    <source>
        <dbReference type="SAM" id="MobiDB-lite"/>
    </source>
</evidence>
<feature type="domain" description="HpaB/PvcC/4-BUDH C-terminal" evidence="2">
    <location>
        <begin position="2"/>
        <end position="63"/>
    </location>
</feature>
<comment type="caution">
    <text evidence="3">The sequence shown here is derived from an EMBL/GenBank/DDBJ whole genome shotgun (WGS) entry which is preliminary data.</text>
</comment>
<feature type="non-terminal residue" evidence="3">
    <location>
        <position position="1"/>
    </location>
</feature>
<dbReference type="Pfam" id="PF03241">
    <property type="entry name" value="HpaB"/>
    <property type="match status" value="1"/>
</dbReference>
<dbReference type="InterPro" id="IPR024719">
    <property type="entry name" value="HpaB/PvcC/4-BUDH_C"/>
</dbReference>
<dbReference type="Gene3D" id="1.20.140.10">
    <property type="entry name" value="Butyryl-CoA Dehydrogenase, subunit A, domain 3"/>
    <property type="match status" value="1"/>
</dbReference>
<sequence>PNMPVEDQAQMWRYLGDMLCSATGGINNVGNFHGGGSPVMEQIAITTQYDIESRKKLVKYIAGMSGGDREALSRQVTEPAKASAATVK</sequence>
<protein>
    <recommendedName>
        <fullName evidence="2">HpaB/PvcC/4-BUDH C-terminal domain-containing protein</fullName>
    </recommendedName>
</protein>
<name>X0U500_9ZZZZ</name>
<dbReference type="SUPFAM" id="SSF47203">
    <property type="entry name" value="Acyl-CoA dehydrogenase C-terminal domain-like"/>
    <property type="match status" value="1"/>
</dbReference>
<proteinExistence type="predicted"/>
<dbReference type="GO" id="GO:0016627">
    <property type="term" value="F:oxidoreductase activity, acting on the CH-CH group of donors"/>
    <property type="evidence" value="ECO:0007669"/>
    <property type="project" value="InterPro"/>
</dbReference>
<organism evidence="3">
    <name type="scientific">marine sediment metagenome</name>
    <dbReference type="NCBI Taxonomy" id="412755"/>
    <lineage>
        <taxon>unclassified sequences</taxon>
        <taxon>metagenomes</taxon>
        <taxon>ecological metagenomes</taxon>
    </lineage>
</organism>
<dbReference type="EMBL" id="BARS01027756">
    <property type="protein sequence ID" value="GAG00844.1"/>
    <property type="molecule type" value="Genomic_DNA"/>
</dbReference>